<dbReference type="InterPro" id="IPR016195">
    <property type="entry name" value="Pol/histidinol_Pase-like"/>
</dbReference>
<dbReference type="AlphaFoldDB" id="A0A544SJZ9"/>
<organism evidence="2 3">
    <name type="scientific">Psychrobacillus soli</name>
    <dbReference type="NCBI Taxonomy" id="1543965"/>
    <lineage>
        <taxon>Bacteria</taxon>
        <taxon>Bacillati</taxon>
        <taxon>Bacillota</taxon>
        <taxon>Bacilli</taxon>
        <taxon>Bacillales</taxon>
        <taxon>Bacillaceae</taxon>
        <taxon>Psychrobacillus</taxon>
    </lineage>
</organism>
<dbReference type="SMART" id="SM00481">
    <property type="entry name" value="POLIIIAc"/>
    <property type="match status" value="1"/>
</dbReference>
<dbReference type="GO" id="GO:0004534">
    <property type="term" value="F:5'-3' RNA exonuclease activity"/>
    <property type="evidence" value="ECO:0007669"/>
    <property type="project" value="TreeGrafter"/>
</dbReference>
<dbReference type="InterPro" id="IPR003141">
    <property type="entry name" value="Pol/His_phosphatase_N"/>
</dbReference>
<sequence>MKQLSLFKTTLGNYQLTVTPDAHQSHILFRVEVPKLTKELSIHYAYSPTEEKVEANVDKLFLKYQKDNHMASSDRAHIQSVRNLITISARSNQGFEGSCHRFESVGTITINNTSSTPGMNTGEIEPGFWDISFNLHTLVTELTKIDCTIQVLHEEELSVSQPITIKDISKNALERNKMDNLHYQKVELHSHTQHSDAIHTTSELVSEAIKQNIDWLAITDHNTLSAFNELAMENKSIKLIKGLEMTTLHGHFLTLGYQDQKPIDWTSIDRYNIHAKLKEMKEQNLLIGIAHPFDTGSPYCTGCRWQYVLESLEYIDFIEVWNSEDPHYSLSSVDAIGKWTQLLNHGMEIPATCGRDWHHSKTTKMPASLYVMAEKNATEQDILHAIKLGRSYMTIAPQIEWNINNEWTSGDRITLNDADEMVVNIHLTNATKVHVVKVESNLGDLVKSDQLDIHYIIDTIKQLRWLRVSAFDQDLNRILLTNPIYFTENESMN</sequence>
<dbReference type="Proteomes" id="UP000318937">
    <property type="component" value="Unassembled WGS sequence"/>
</dbReference>
<feature type="domain" description="Polymerase/histidinol phosphatase N-terminal" evidence="1">
    <location>
        <begin position="186"/>
        <end position="249"/>
    </location>
</feature>
<reference evidence="2 3" key="1">
    <citation type="submission" date="2019-05" db="EMBL/GenBank/DDBJ databases">
        <title>Psychrobacillus vulpis sp. nov., a new species isolated from feces of a red fox that inhabits in The Tablas de Daimiel Natural Park, Albacete, Spain.</title>
        <authorList>
            <person name="Rodriguez M."/>
            <person name="Reina J.C."/>
            <person name="Bejar V."/>
            <person name="Llamas I."/>
        </authorList>
    </citation>
    <scope>NUCLEOTIDE SEQUENCE [LARGE SCALE GENOMIC DNA]</scope>
    <source>
        <strain evidence="2 3">NHI-2</strain>
    </source>
</reference>
<gene>
    <name evidence="2" type="ORF">FG383_19635</name>
</gene>
<accession>A0A544SJZ9</accession>
<dbReference type="PANTHER" id="PTHR42924:SF3">
    <property type="entry name" value="POLYMERASE_HISTIDINOL PHOSPHATASE N-TERMINAL DOMAIN-CONTAINING PROTEIN"/>
    <property type="match status" value="1"/>
</dbReference>
<dbReference type="Gene3D" id="3.20.20.140">
    <property type="entry name" value="Metal-dependent hydrolases"/>
    <property type="match status" value="1"/>
</dbReference>
<dbReference type="InterPro" id="IPR004013">
    <property type="entry name" value="PHP_dom"/>
</dbReference>
<proteinExistence type="predicted"/>
<dbReference type="SUPFAM" id="SSF89550">
    <property type="entry name" value="PHP domain-like"/>
    <property type="match status" value="1"/>
</dbReference>
<comment type="caution">
    <text evidence="2">The sequence shown here is derived from an EMBL/GenBank/DDBJ whole genome shotgun (WGS) entry which is preliminary data.</text>
</comment>
<dbReference type="InterPro" id="IPR052018">
    <property type="entry name" value="PHP_domain"/>
</dbReference>
<dbReference type="EMBL" id="VDGG01000070">
    <property type="protein sequence ID" value="TQR05518.1"/>
    <property type="molecule type" value="Genomic_DNA"/>
</dbReference>
<dbReference type="RefSeq" id="WP_142609239.1">
    <property type="nucleotide sequence ID" value="NZ_VDGG01000070.1"/>
</dbReference>
<keyword evidence="3" id="KW-1185">Reference proteome</keyword>
<dbReference type="OrthoDB" id="9804333at2"/>
<dbReference type="Pfam" id="PF02811">
    <property type="entry name" value="PHP"/>
    <property type="match status" value="1"/>
</dbReference>
<evidence type="ECO:0000259" key="1">
    <source>
        <dbReference type="SMART" id="SM00481"/>
    </source>
</evidence>
<dbReference type="GO" id="GO:0035312">
    <property type="term" value="F:5'-3' DNA exonuclease activity"/>
    <property type="evidence" value="ECO:0007669"/>
    <property type="project" value="TreeGrafter"/>
</dbReference>
<dbReference type="PANTHER" id="PTHR42924">
    <property type="entry name" value="EXONUCLEASE"/>
    <property type="match status" value="1"/>
</dbReference>
<protein>
    <submittedName>
        <fullName evidence="2">PHP domain-containing protein</fullName>
    </submittedName>
</protein>
<evidence type="ECO:0000313" key="3">
    <source>
        <dbReference type="Proteomes" id="UP000318937"/>
    </source>
</evidence>
<name>A0A544SJZ9_9BACI</name>
<dbReference type="NCBIfam" id="NF038032">
    <property type="entry name" value="CehA_McbA_metalo"/>
    <property type="match status" value="1"/>
</dbReference>
<evidence type="ECO:0000313" key="2">
    <source>
        <dbReference type="EMBL" id="TQR05518.1"/>
    </source>
</evidence>